<evidence type="ECO:0000259" key="1">
    <source>
        <dbReference type="PROSITE" id="PS50883"/>
    </source>
</evidence>
<dbReference type="PROSITE" id="PS50887">
    <property type="entry name" value="GGDEF"/>
    <property type="match status" value="1"/>
</dbReference>
<dbReference type="Gene3D" id="3.30.450.40">
    <property type="match status" value="1"/>
</dbReference>
<dbReference type="InterPro" id="IPR029787">
    <property type="entry name" value="Nucleotide_cyclase"/>
</dbReference>
<dbReference type="CDD" id="cd01948">
    <property type="entry name" value="EAL"/>
    <property type="match status" value="1"/>
</dbReference>
<evidence type="ECO:0000259" key="2">
    <source>
        <dbReference type="PROSITE" id="PS50887"/>
    </source>
</evidence>
<evidence type="ECO:0000313" key="4">
    <source>
        <dbReference type="Proteomes" id="UP000281708"/>
    </source>
</evidence>
<dbReference type="InterPro" id="IPR001633">
    <property type="entry name" value="EAL_dom"/>
</dbReference>
<dbReference type="CDD" id="cd01949">
    <property type="entry name" value="GGDEF"/>
    <property type="match status" value="1"/>
</dbReference>
<dbReference type="SUPFAM" id="SSF55785">
    <property type="entry name" value="PYP-like sensor domain (PAS domain)"/>
    <property type="match status" value="1"/>
</dbReference>
<dbReference type="OrthoDB" id="9804951at2"/>
<gene>
    <name evidence="3" type="ORF">D9V37_02315</name>
</gene>
<dbReference type="PANTHER" id="PTHR44757">
    <property type="entry name" value="DIGUANYLATE CYCLASE DGCP"/>
    <property type="match status" value="1"/>
</dbReference>
<evidence type="ECO:0000313" key="3">
    <source>
        <dbReference type="EMBL" id="RLV50811.1"/>
    </source>
</evidence>
<dbReference type="InterPro" id="IPR052155">
    <property type="entry name" value="Biofilm_reg_signaling"/>
</dbReference>
<dbReference type="Pfam" id="PF00563">
    <property type="entry name" value="EAL"/>
    <property type="match status" value="1"/>
</dbReference>
<dbReference type="PROSITE" id="PS50883">
    <property type="entry name" value="EAL"/>
    <property type="match status" value="1"/>
</dbReference>
<name>A0A3L8P6F6_9ACTN</name>
<dbReference type="EMBL" id="RDBE01000001">
    <property type="protein sequence ID" value="RLV50811.1"/>
    <property type="molecule type" value="Genomic_DNA"/>
</dbReference>
<dbReference type="SMART" id="SM00267">
    <property type="entry name" value="GGDEF"/>
    <property type="match status" value="1"/>
</dbReference>
<feature type="domain" description="GGDEF" evidence="2">
    <location>
        <begin position="349"/>
        <end position="481"/>
    </location>
</feature>
<dbReference type="SUPFAM" id="SSF55073">
    <property type="entry name" value="Nucleotide cyclase"/>
    <property type="match status" value="1"/>
</dbReference>
<dbReference type="Gene3D" id="3.30.450.20">
    <property type="entry name" value="PAS domain"/>
    <property type="match status" value="1"/>
</dbReference>
<accession>A0A3L8P6F6</accession>
<dbReference type="SMART" id="SM00052">
    <property type="entry name" value="EAL"/>
    <property type="match status" value="1"/>
</dbReference>
<dbReference type="NCBIfam" id="TIGR00254">
    <property type="entry name" value="GGDEF"/>
    <property type="match status" value="1"/>
</dbReference>
<reference evidence="3 4" key="1">
    <citation type="submission" date="2018-10" db="EMBL/GenBank/DDBJ databases">
        <title>Marmoricola sp. 4Q3S-7 whole genome shotgun sequence.</title>
        <authorList>
            <person name="Li F."/>
        </authorList>
    </citation>
    <scope>NUCLEOTIDE SEQUENCE [LARGE SCALE GENOMIC DNA]</scope>
    <source>
        <strain evidence="3 4">4Q3S-7</strain>
    </source>
</reference>
<proteinExistence type="predicted"/>
<dbReference type="Gene3D" id="3.30.70.270">
    <property type="match status" value="1"/>
</dbReference>
<dbReference type="RefSeq" id="WP_121804492.1">
    <property type="nucleotide sequence ID" value="NZ_RDBE01000001.1"/>
</dbReference>
<organism evidence="3 4">
    <name type="scientific">Nocardioides mangrovicus</name>
    <dbReference type="NCBI Taxonomy" id="2478913"/>
    <lineage>
        <taxon>Bacteria</taxon>
        <taxon>Bacillati</taxon>
        <taxon>Actinomycetota</taxon>
        <taxon>Actinomycetes</taxon>
        <taxon>Propionibacteriales</taxon>
        <taxon>Nocardioidaceae</taxon>
        <taxon>Nocardioides</taxon>
    </lineage>
</organism>
<dbReference type="InterPro" id="IPR035965">
    <property type="entry name" value="PAS-like_dom_sf"/>
</dbReference>
<sequence length="737" mass="78948">MTASSSTPTASAPFGVSESTASRLVTGQLSALIEMSDDFVAVSNLDDSLSYLNAAGRRLLGIAADADLRGVSVLGLFSAAARARAAEFDAELAQQGSWRGTTALRHQHTAEDIPVAGGCYLVRHPTTGTVSGIATVFRDLRPARDANRVLRSQVAASHAVARFNQLALTCGVAELSTEAVRMIDALYPSLMNGILQLDPTGTTLVMTACTEPAFVGETAPIDKTSVTGRAVVLNRIVASHDIANDPDFADLTVAESYGRQSMLCCPITGPDGVWGVFGFSSSQPRVWTDDDQTFVSAIASTLGAVIRREALQLQLEHQALHDPLTSLPNRALLGATLDRALVAAAGRETAVAALLLDLDDFKLINDTLGHDVGDQLLQNVALRLRETAPAGATVARLGGDEFVVVCEAMAEPQAEALAERLQASLRREMELAGRRLVVRTSIGVAVAHGRALPEDPLLGRADIAMYAAKRERRSGYRLFDVSMLEETRHQLGLAQRLRTALRKGHIEAHYQPIVDVATGRVCALEALARWTDEGRAVAPDEFIAVAEQTGMIHDLGEVVLRRVVQDVQTWGDVEELRVTVNASAAELCREGFAERTVAIIGEGRHRLDRFGIEITESMLLGDDPVTLGNLRALREAGISLLIDDFGTGYSSLGYLSRFPVADVLKIDRSLLDCDERNGRVVAAVVGVGHAFDLRVCAEGVETAEQLRMLEELGCDAAQGWHLGRPVPSAQVPSVLGR</sequence>
<dbReference type="InterPro" id="IPR003018">
    <property type="entry name" value="GAF"/>
</dbReference>
<dbReference type="SUPFAM" id="SSF55781">
    <property type="entry name" value="GAF domain-like"/>
    <property type="match status" value="1"/>
</dbReference>
<dbReference type="Proteomes" id="UP000281708">
    <property type="component" value="Unassembled WGS sequence"/>
</dbReference>
<dbReference type="InterPro" id="IPR000160">
    <property type="entry name" value="GGDEF_dom"/>
</dbReference>
<dbReference type="Pfam" id="PF01590">
    <property type="entry name" value="GAF"/>
    <property type="match status" value="1"/>
</dbReference>
<dbReference type="PANTHER" id="PTHR44757:SF2">
    <property type="entry name" value="BIOFILM ARCHITECTURE MAINTENANCE PROTEIN MBAA"/>
    <property type="match status" value="1"/>
</dbReference>
<dbReference type="Gene3D" id="3.20.20.450">
    <property type="entry name" value="EAL domain"/>
    <property type="match status" value="1"/>
</dbReference>
<dbReference type="InterPro" id="IPR035919">
    <property type="entry name" value="EAL_sf"/>
</dbReference>
<keyword evidence="4" id="KW-1185">Reference proteome</keyword>
<protein>
    <submittedName>
        <fullName evidence="3">EAL domain-containing protein</fullName>
    </submittedName>
</protein>
<dbReference type="AlphaFoldDB" id="A0A3L8P6F6"/>
<dbReference type="SUPFAM" id="SSF141868">
    <property type="entry name" value="EAL domain-like"/>
    <property type="match status" value="1"/>
</dbReference>
<dbReference type="Pfam" id="PF00990">
    <property type="entry name" value="GGDEF"/>
    <property type="match status" value="1"/>
</dbReference>
<dbReference type="SMART" id="SM00065">
    <property type="entry name" value="GAF"/>
    <property type="match status" value="1"/>
</dbReference>
<feature type="domain" description="EAL" evidence="1">
    <location>
        <begin position="490"/>
        <end position="737"/>
    </location>
</feature>
<dbReference type="InterPro" id="IPR043128">
    <property type="entry name" value="Rev_trsase/Diguanyl_cyclase"/>
</dbReference>
<dbReference type="InterPro" id="IPR029016">
    <property type="entry name" value="GAF-like_dom_sf"/>
</dbReference>
<comment type="caution">
    <text evidence="3">The sequence shown here is derived from an EMBL/GenBank/DDBJ whole genome shotgun (WGS) entry which is preliminary data.</text>
</comment>